<reference evidence="2 3" key="1">
    <citation type="submission" date="2014-04" db="EMBL/GenBank/DDBJ databases">
        <authorList>
            <consortium name="DOE Joint Genome Institute"/>
            <person name="Kuo A."/>
            <person name="Kohler A."/>
            <person name="Costa M.D."/>
            <person name="Nagy L.G."/>
            <person name="Floudas D."/>
            <person name="Copeland A."/>
            <person name="Barry K.W."/>
            <person name="Cichocki N."/>
            <person name="Veneault-Fourrey C."/>
            <person name="LaButti K."/>
            <person name="Lindquist E.A."/>
            <person name="Lipzen A."/>
            <person name="Lundell T."/>
            <person name="Morin E."/>
            <person name="Murat C."/>
            <person name="Sun H."/>
            <person name="Tunlid A."/>
            <person name="Henrissat B."/>
            <person name="Grigoriev I.V."/>
            <person name="Hibbett D.S."/>
            <person name="Martin F."/>
            <person name="Nordberg H.P."/>
            <person name="Cantor M.N."/>
            <person name="Hua S.X."/>
        </authorList>
    </citation>
    <scope>NUCLEOTIDE SEQUENCE [LARGE SCALE GENOMIC DNA]</scope>
    <source>
        <strain evidence="2 3">441</strain>
    </source>
</reference>
<dbReference type="PANTHER" id="PTHR42057">
    <property type="entry name" value="F-BOX DOMAIN PROTEIN (AFU_ORTHOLOGUE AFUA_4G00200)"/>
    <property type="match status" value="1"/>
</dbReference>
<accession>A0A0D0A8F5</accession>
<dbReference type="OrthoDB" id="2858653at2759"/>
<evidence type="ECO:0000259" key="1">
    <source>
        <dbReference type="SMART" id="SM00256"/>
    </source>
</evidence>
<dbReference type="AlphaFoldDB" id="A0A0D0A8F5"/>
<protein>
    <recommendedName>
        <fullName evidence="1">F-box domain-containing protein</fullName>
    </recommendedName>
</protein>
<dbReference type="HOGENOM" id="CLU_052543_0_0_1"/>
<name>A0A0D0A8F5_9AGAM</name>
<evidence type="ECO:0000313" key="2">
    <source>
        <dbReference type="EMBL" id="KIK28318.1"/>
    </source>
</evidence>
<proteinExistence type="predicted"/>
<reference evidence="3" key="2">
    <citation type="submission" date="2015-01" db="EMBL/GenBank/DDBJ databases">
        <title>Evolutionary Origins and Diversification of the Mycorrhizal Mutualists.</title>
        <authorList>
            <consortium name="DOE Joint Genome Institute"/>
            <consortium name="Mycorrhizal Genomics Consortium"/>
            <person name="Kohler A."/>
            <person name="Kuo A."/>
            <person name="Nagy L.G."/>
            <person name="Floudas D."/>
            <person name="Copeland A."/>
            <person name="Barry K.W."/>
            <person name="Cichocki N."/>
            <person name="Veneault-Fourrey C."/>
            <person name="LaButti K."/>
            <person name="Lindquist E.A."/>
            <person name="Lipzen A."/>
            <person name="Lundell T."/>
            <person name="Morin E."/>
            <person name="Murat C."/>
            <person name="Riley R."/>
            <person name="Ohm R."/>
            <person name="Sun H."/>
            <person name="Tunlid A."/>
            <person name="Henrissat B."/>
            <person name="Grigoriev I.V."/>
            <person name="Hibbett D.S."/>
            <person name="Martin F."/>
        </authorList>
    </citation>
    <scope>NUCLEOTIDE SEQUENCE [LARGE SCALE GENOMIC DNA]</scope>
    <source>
        <strain evidence="3">441</strain>
    </source>
</reference>
<keyword evidence="3" id="KW-1185">Reference proteome</keyword>
<dbReference type="Proteomes" id="UP000054018">
    <property type="component" value="Unassembled WGS sequence"/>
</dbReference>
<evidence type="ECO:0000313" key="3">
    <source>
        <dbReference type="Proteomes" id="UP000054018"/>
    </source>
</evidence>
<dbReference type="CDD" id="cd22150">
    <property type="entry name" value="F-box_CeFBXA-like"/>
    <property type="match status" value="1"/>
</dbReference>
<dbReference type="SMART" id="SM00256">
    <property type="entry name" value="FBOX"/>
    <property type="match status" value="1"/>
</dbReference>
<feature type="domain" description="F-box" evidence="1">
    <location>
        <begin position="4"/>
        <end position="45"/>
    </location>
</feature>
<dbReference type="EMBL" id="KN833693">
    <property type="protein sequence ID" value="KIK28318.1"/>
    <property type="molecule type" value="Genomic_DNA"/>
</dbReference>
<sequence>MHNLPLELVKEIVDNVSDAPDLFHLRAVNSTCRDLVDPNLFHRICIGNSVKSAQNVMQIFASPSLAPFIHEVVYDPRDNHPFLLLRSSDAEACCDEIEIAELEEALTETFASLSSLPNLESVTLNFWPSFISQSGVETRDHPFWFTSRQLTVLHSVYHAMKNNSSSPSPYTGIRSLTLNNVVLMPAASYDFVRSLKDSPLTHLSISVVSNSELFAWSGSKTLNGSVQALLPVPNERLTTLEIKSPRGLYHSPSTQFSTHTYPSLRSLVLENIVLDHATSTDGVEEFILRHKNTLKKLEMKSCVNYVQSMANPVRRWATIWEQLKEELTELEEVVVDDGGCGGLDTWFTTR</sequence>
<dbReference type="PANTHER" id="PTHR42057:SF2">
    <property type="entry name" value="F-BOX DOMAIN PROTEIN (AFU_ORTHOLOGUE AFUA_4G00200)-RELATED"/>
    <property type="match status" value="1"/>
</dbReference>
<dbReference type="Pfam" id="PF00646">
    <property type="entry name" value="F-box"/>
    <property type="match status" value="1"/>
</dbReference>
<dbReference type="InterPro" id="IPR001810">
    <property type="entry name" value="F-box_dom"/>
</dbReference>
<organism evidence="2 3">
    <name type="scientific">Pisolithus microcarpus 441</name>
    <dbReference type="NCBI Taxonomy" id="765257"/>
    <lineage>
        <taxon>Eukaryota</taxon>
        <taxon>Fungi</taxon>
        <taxon>Dikarya</taxon>
        <taxon>Basidiomycota</taxon>
        <taxon>Agaricomycotina</taxon>
        <taxon>Agaricomycetes</taxon>
        <taxon>Agaricomycetidae</taxon>
        <taxon>Boletales</taxon>
        <taxon>Sclerodermatineae</taxon>
        <taxon>Pisolithaceae</taxon>
        <taxon>Pisolithus</taxon>
    </lineage>
</organism>
<gene>
    <name evidence="2" type="ORF">PISMIDRAFT_613041</name>
</gene>